<dbReference type="OrthoDB" id="434972at2759"/>
<evidence type="ECO:0000256" key="1">
    <source>
        <dbReference type="ARBA" id="ARBA00004141"/>
    </source>
</evidence>
<keyword evidence="2 5" id="KW-0812">Transmembrane</keyword>
<feature type="transmembrane region" description="Helical" evidence="5">
    <location>
        <begin position="285"/>
        <end position="301"/>
    </location>
</feature>
<keyword evidence="7" id="KW-1185">Reference proteome</keyword>
<accession>A0A8H2VMC7</accession>
<gene>
    <name evidence="6" type="ORF">SCLTRI_LOCUS662</name>
</gene>
<dbReference type="InterPro" id="IPR000537">
    <property type="entry name" value="UbiA_prenyltransferase"/>
</dbReference>
<dbReference type="Proteomes" id="UP000624404">
    <property type="component" value="Unassembled WGS sequence"/>
</dbReference>
<protein>
    <submittedName>
        <fullName evidence="6">6ef31e3a-3dac-404c-b6cd-e3a455a14ec9</fullName>
    </submittedName>
</protein>
<evidence type="ECO:0000256" key="3">
    <source>
        <dbReference type="ARBA" id="ARBA00022989"/>
    </source>
</evidence>
<evidence type="ECO:0000256" key="2">
    <source>
        <dbReference type="ARBA" id="ARBA00022692"/>
    </source>
</evidence>
<evidence type="ECO:0000256" key="5">
    <source>
        <dbReference type="SAM" id="Phobius"/>
    </source>
</evidence>
<feature type="transmembrane region" description="Helical" evidence="5">
    <location>
        <begin position="313"/>
        <end position="333"/>
    </location>
</feature>
<reference evidence="6" key="1">
    <citation type="submission" date="2020-10" db="EMBL/GenBank/DDBJ databases">
        <authorList>
            <person name="Kusch S."/>
        </authorList>
    </citation>
    <scope>NUCLEOTIDE SEQUENCE</scope>
    <source>
        <strain evidence="6">SwB9</strain>
    </source>
</reference>
<comment type="caution">
    <text evidence="6">The sequence shown here is derived from an EMBL/GenBank/DDBJ whole genome shotgun (WGS) entry which is preliminary data.</text>
</comment>
<dbReference type="PANTHER" id="PTHR42723:SF1">
    <property type="entry name" value="CHLOROPHYLL SYNTHASE, CHLOROPLASTIC"/>
    <property type="match status" value="1"/>
</dbReference>
<evidence type="ECO:0000256" key="4">
    <source>
        <dbReference type="ARBA" id="ARBA00023136"/>
    </source>
</evidence>
<sequence>MAFTSIFNQAKIGARRVTTGRMLKSRLHDAQVNGKCTAEARTSYLTHLYTIWLFTFSDLKTVVGPESAFGILSALSGPILTSNEFPNTVEIVCRLPTVVFWAWINLLPLVIDNQRRPYSIGEDRLNKPWRPMPTGRISATVAKRWMQAFYCVAIISSFYTGTIAQCTGLIILAVLYNEVGGADKSCVVRNLLNALGFLCYGSGTTLIASDASLSNNGVKWFVVIGSVMFTTVHAQDMSDQAGDKARGRKSVPLVIGDWPARLTIAVFVGFWSFFCPAFWHLSIYGYLAPIMFGAVVITRCIRKRGVDDDKVTFWIWNVWVVMLYLLPLCKRLGF</sequence>
<comment type="subcellular location">
    <subcellularLocation>
        <location evidence="1">Membrane</location>
        <topology evidence="1">Multi-pass membrane protein</topology>
    </subcellularLocation>
</comment>
<keyword evidence="3 5" id="KW-1133">Transmembrane helix</keyword>
<proteinExistence type="predicted"/>
<keyword evidence="4 5" id="KW-0472">Membrane</keyword>
<organism evidence="6 7">
    <name type="scientific">Sclerotinia trifoliorum</name>
    <dbReference type="NCBI Taxonomy" id="28548"/>
    <lineage>
        <taxon>Eukaryota</taxon>
        <taxon>Fungi</taxon>
        <taxon>Dikarya</taxon>
        <taxon>Ascomycota</taxon>
        <taxon>Pezizomycotina</taxon>
        <taxon>Leotiomycetes</taxon>
        <taxon>Helotiales</taxon>
        <taxon>Sclerotiniaceae</taxon>
        <taxon>Sclerotinia</taxon>
    </lineage>
</organism>
<dbReference type="GO" id="GO:0016020">
    <property type="term" value="C:membrane"/>
    <property type="evidence" value="ECO:0007669"/>
    <property type="project" value="UniProtKB-SubCell"/>
</dbReference>
<evidence type="ECO:0000313" key="7">
    <source>
        <dbReference type="Proteomes" id="UP000624404"/>
    </source>
</evidence>
<dbReference type="Pfam" id="PF01040">
    <property type="entry name" value="UbiA"/>
    <property type="match status" value="1"/>
</dbReference>
<dbReference type="GO" id="GO:0016765">
    <property type="term" value="F:transferase activity, transferring alkyl or aryl (other than methyl) groups"/>
    <property type="evidence" value="ECO:0007669"/>
    <property type="project" value="InterPro"/>
</dbReference>
<name>A0A8H2VMC7_9HELO</name>
<dbReference type="InterPro" id="IPR050475">
    <property type="entry name" value="Prenyltransferase_related"/>
</dbReference>
<dbReference type="EMBL" id="CAJHIA010000002">
    <property type="protein sequence ID" value="CAD6440035.1"/>
    <property type="molecule type" value="Genomic_DNA"/>
</dbReference>
<feature type="transmembrane region" description="Helical" evidence="5">
    <location>
        <begin position="148"/>
        <end position="175"/>
    </location>
</feature>
<evidence type="ECO:0000313" key="6">
    <source>
        <dbReference type="EMBL" id="CAD6440035.1"/>
    </source>
</evidence>
<dbReference type="CDD" id="cd13965">
    <property type="entry name" value="PT_UbiA_3"/>
    <property type="match status" value="1"/>
</dbReference>
<dbReference type="AlphaFoldDB" id="A0A8H2VMC7"/>
<dbReference type="PANTHER" id="PTHR42723">
    <property type="entry name" value="CHLOROPHYLL SYNTHASE"/>
    <property type="match status" value="1"/>
</dbReference>